<dbReference type="PANTHER" id="PTHR46825">
    <property type="entry name" value="D-ALANYL-D-ALANINE-CARBOXYPEPTIDASE/ENDOPEPTIDASE AMPH"/>
    <property type="match status" value="1"/>
</dbReference>
<evidence type="ECO:0000313" key="6">
    <source>
        <dbReference type="EMBL" id="SHG28525.1"/>
    </source>
</evidence>
<evidence type="ECO:0000256" key="2">
    <source>
        <dbReference type="ARBA" id="ARBA00022803"/>
    </source>
</evidence>
<dbReference type="AlphaFoldDB" id="A0A1M5IJT3"/>
<evidence type="ECO:0000256" key="1">
    <source>
        <dbReference type="ARBA" id="ARBA00022737"/>
    </source>
</evidence>
<keyword evidence="2 3" id="KW-0802">TPR repeat</keyword>
<keyword evidence="1" id="KW-0677">Repeat</keyword>
<dbReference type="Pfam" id="PF00144">
    <property type="entry name" value="Beta-lactamase"/>
    <property type="match status" value="1"/>
</dbReference>
<organism evidence="6 7">
    <name type="scientific">Chryseobacterium vrystaatense</name>
    <dbReference type="NCBI Taxonomy" id="307480"/>
    <lineage>
        <taxon>Bacteria</taxon>
        <taxon>Pseudomonadati</taxon>
        <taxon>Bacteroidota</taxon>
        <taxon>Flavobacteriia</taxon>
        <taxon>Flavobacteriales</taxon>
        <taxon>Weeksellaceae</taxon>
        <taxon>Chryseobacterium group</taxon>
        <taxon>Chryseobacterium</taxon>
    </lineage>
</organism>
<dbReference type="EMBL" id="FQVE01000005">
    <property type="protein sequence ID" value="SHG28525.1"/>
    <property type="molecule type" value="Genomic_DNA"/>
</dbReference>
<dbReference type="InterPro" id="IPR011990">
    <property type="entry name" value="TPR-like_helical_dom_sf"/>
</dbReference>
<gene>
    <name evidence="6" type="ORF">SAMN02787073_3895</name>
</gene>
<proteinExistence type="predicted"/>
<dbReference type="Proteomes" id="UP000184108">
    <property type="component" value="Unassembled WGS sequence"/>
</dbReference>
<feature type="signal peptide" evidence="4">
    <location>
        <begin position="1"/>
        <end position="19"/>
    </location>
</feature>
<evidence type="ECO:0000256" key="4">
    <source>
        <dbReference type="SAM" id="SignalP"/>
    </source>
</evidence>
<dbReference type="InterPro" id="IPR013105">
    <property type="entry name" value="TPR_2"/>
</dbReference>
<dbReference type="SMART" id="SM00028">
    <property type="entry name" value="TPR"/>
    <property type="match status" value="2"/>
</dbReference>
<dbReference type="SUPFAM" id="SSF56601">
    <property type="entry name" value="beta-lactamase/transpeptidase-like"/>
    <property type="match status" value="1"/>
</dbReference>
<reference evidence="7" key="1">
    <citation type="submission" date="2016-11" db="EMBL/GenBank/DDBJ databases">
        <authorList>
            <person name="Varghese N."/>
            <person name="Submissions S."/>
        </authorList>
    </citation>
    <scope>NUCLEOTIDE SEQUENCE [LARGE SCALE GENOMIC DNA]</scope>
    <source>
        <strain evidence="7">YR203</strain>
    </source>
</reference>
<dbReference type="RefSeq" id="WP_073175002.1">
    <property type="nucleotide sequence ID" value="NZ_FQVE01000005.1"/>
</dbReference>
<dbReference type="Gene3D" id="1.25.40.10">
    <property type="entry name" value="Tetratricopeptide repeat domain"/>
    <property type="match status" value="1"/>
</dbReference>
<protein>
    <submittedName>
        <fullName evidence="6">CubicO group peptidase, beta-lactamase class C family</fullName>
    </submittedName>
</protein>
<sequence>MTKLIVILLTTFLMQQIPAQELNKFFSTLSKNKMFNGSAVVSQPGENIFYQTYGFSNFETKEKISDASQFPIASVTKTFTSTAVLQLKQKGKLNIDDPVQKYLSDFPYPEISIRQLLNNTSGLAQYYNLFDSIIKEQPDKVISNQDIIPTFIRFKTPLSFVPGSKWDYNNVNFCLAALIIEKISGMSYSDYLQKNIFGPAKMKQSFVPLNRKIIKNNQVELYTYPNLYSTDLVNVKTLKDPFPIFEKSNFYGNGGIISTALDLEKYQNALFSYKILGKKELEEALTPTTLNDGKTATYTIDGKEVSYGLGWFMYTDEREGKIVFHDGSINGLTSILAHNMNKNQSVILLSNIGNSPVFSTFNAVLQLIDHKPYTMPLQNLSRIYGSLLEAGNKEKADQVIQEYLNNPRSYEATERDFNKLGYQFLRLQKVDNSLEVFNSATLIFPKSANIFDSYGEALLQSGKKEDALKMYQKSLELNPENTNAKDMIKKIGGLLKV</sequence>
<evidence type="ECO:0000313" key="7">
    <source>
        <dbReference type="Proteomes" id="UP000184108"/>
    </source>
</evidence>
<accession>A0A1M5IJT3</accession>
<dbReference type="InterPro" id="IPR019734">
    <property type="entry name" value="TPR_rpt"/>
</dbReference>
<feature type="domain" description="Beta-lactamase-related" evidence="5">
    <location>
        <begin position="30"/>
        <end position="358"/>
    </location>
</feature>
<dbReference type="InterPro" id="IPR001466">
    <property type="entry name" value="Beta-lactam-related"/>
</dbReference>
<dbReference type="PROSITE" id="PS50293">
    <property type="entry name" value="TPR_REGION"/>
    <property type="match status" value="1"/>
</dbReference>
<dbReference type="InterPro" id="IPR012338">
    <property type="entry name" value="Beta-lactam/transpept-like"/>
</dbReference>
<dbReference type="PROSITE" id="PS50005">
    <property type="entry name" value="TPR"/>
    <property type="match status" value="1"/>
</dbReference>
<evidence type="ECO:0000259" key="5">
    <source>
        <dbReference type="Pfam" id="PF00144"/>
    </source>
</evidence>
<name>A0A1M5IJT3_9FLAO</name>
<feature type="chain" id="PRO_5012928805" evidence="4">
    <location>
        <begin position="20"/>
        <end position="497"/>
    </location>
</feature>
<dbReference type="SUPFAM" id="SSF48452">
    <property type="entry name" value="TPR-like"/>
    <property type="match status" value="1"/>
</dbReference>
<keyword evidence="4" id="KW-0732">Signal</keyword>
<feature type="repeat" description="TPR" evidence="3">
    <location>
        <begin position="448"/>
        <end position="481"/>
    </location>
</feature>
<evidence type="ECO:0000256" key="3">
    <source>
        <dbReference type="PROSITE-ProRule" id="PRU00339"/>
    </source>
</evidence>
<dbReference type="Pfam" id="PF07719">
    <property type="entry name" value="TPR_2"/>
    <property type="match status" value="1"/>
</dbReference>
<dbReference type="PANTHER" id="PTHR46825:SF9">
    <property type="entry name" value="BETA-LACTAMASE-RELATED DOMAIN-CONTAINING PROTEIN"/>
    <property type="match status" value="1"/>
</dbReference>
<dbReference type="Gene3D" id="3.40.710.10">
    <property type="entry name" value="DD-peptidase/beta-lactamase superfamily"/>
    <property type="match status" value="1"/>
</dbReference>
<dbReference type="InterPro" id="IPR050491">
    <property type="entry name" value="AmpC-like"/>
</dbReference>